<keyword evidence="3" id="KW-1185">Reference proteome</keyword>
<feature type="compositionally biased region" description="Polar residues" evidence="1">
    <location>
        <begin position="80"/>
        <end position="90"/>
    </location>
</feature>
<evidence type="ECO:0000256" key="1">
    <source>
        <dbReference type="SAM" id="MobiDB-lite"/>
    </source>
</evidence>
<feature type="region of interest" description="Disordered" evidence="1">
    <location>
        <begin position="1"/>
        <end position="259"/>
    </location>
</feature>
<feature type="compositionally biased region" description="Basic and acidic residues" evidence="1">
    <location>
        <begin position="723"/>
        <end position="733"/>
    </location>
</feature>
<feature type="compositionally biased region" description="Basic and acidic residues" evidence="1">
    <location>
        <begin position="760"/>
        <end position="820"/>
    </location>
</feature>
<dbReference type="Proteomes" id="UP000242519">
    <property type="component" value="Unassembled WGS sequence"/>
</dbReference>
<name>A0A218ZDR4_9HELO</name>
<feature type="region of interest" description="Disordered" evidence="1">
    <location>
        <begin position="678"/>
        <end position="733"/>
    </location>
</feature>
<dbReference type="STRING" id="503106.A0A218ZDR4"/>
<dbReference type="EMBL" id="MZNU01000052">
    <property type="protein sequence ID" value="OWP06221.1"/>
    <property type="molecule type" value="Genomic_DNA"/>
</dbReference>
<feature type="compositionally biased region" description="Basic and acidic residues" evidence="1">
    <location>
        <begin position="962"/>
        <end position="977"/>
    </location>
</feature>
<dbReference type="OrthoDB" id="2590867at2759"/>
<feature type="region of interest" description="Disordered" evidence="1">
    <location>
        <begin position="335"/>
        <end position="409"/>
    </location>
</feature>
<feature type="compositionally biased region" description="Polar residues" evidence="1">
    <location>
        <begin position="37"/>
        <end position="68"/>
    </location>
</feature>
<feature type="compositionally biased region" description="Polar residues" evidence="1">
    <location>
        <begin position="1076"/>
        <end position="1089"/>
    </location>
</feature>
<feature type="compositionally biased region" description="Polar residues" evidence="1">
    <location>
        <begin position="436"/>
        <end position="448"/>
    </location>
</feature>
<feature type="region of interest" description="Disordered" evidence="1">
    <location>
        <begin position="855"/>
        <end position="896"/>
    </location>
</feature>
<feature type="compositionally biased region" description="Polar residues" evidence="1">
    <location>
        <begin position="194"/>
        <end position="215"/>
    </location>
</feature>
<evidence type="ECO:0000313" key="2">
    <source>
        <dbReference type="EMBL" id="OWP06221.1"/>
    </source>
</evidence>
<feature type="compositionally biased region" description="Low complexity" evidence="1">
    <location>
        <begin position="678"/>
        <end position="689"/>
    </location>
</feature>
<feature type="region of interest" description="Disordered" evidence="1">
    <location>
        <begin position="422"/>
        <end position="547"/>
    </location>
</feature>
<sequence>MDKIKNFLSSSKVEDKNQSQPPPSTTHGSGLTGEGSHLQSVASTETTPSTMPGSAASHSTLDGQSTARSGEGSHLAGATSGHTQTRTPASNVELADRSISNTSSGLPARSEYSGVSAGTATGTGLVTDETTTTTNGPHSSALANRADPRVDSDNSRGPSSGLGNQTSGITSGPAPNTVSSGLTQHSGVAAGASTGANISTTHPSDSTTQSKSLGNAQIGGPGPSIGKRALASVTDTPSSHTQAGSGPSDLSGTSTSRNAHVQTHMPGEWADEGSTGVGLSGAGAGLGLGSKSGYGTHVSNAYPQQTSPVCGNHLGRDAAVVGAAGAVGSGIHSHGYDGASRLNEGSSGHAHNTQSSNPQASNGTTQGNSTTIDPGSSIATSGPTHNTQSSIMAHERTHDSNTTSGSNLGRDAVIAGAAGAVGAGAHHHHENKPVVGSNTGSTGASHGTSHLIGPHGPHTTNTANLLDPSVNTRGTGLEDALHHSPRHGGGAEEADTHHRASDFKTGSAAAVDATRRGGVGVGDASGPGRSVRTTGPAPHTAGPHAKDYQNILDPRVTPQNAAVQGTGPTGIHDTKGSSGNHYGRDSAVAGGAATAAFAAGHHGSSVSGVDDPSRVGQPGSSTAGVLRHTQHSPGAASTDQPGSTTQHLVFDSSTDQSRDHHFERDAVVAGGVGTAAHVVGNHSSSVSGVDDPSRVGQQGPSTVGGPQHAPGTATTHHSAADPTADRSKDHRYGRDAVVAGGVGGVAYEVNKHSNEKNIARAQKEAEKEHRHEVEAVEKQHKHVEKQAEKDLEHAEKHNEKEKKHGFLSFLDRDKSKKYSKEEEDDFDRQEREHNASQSHAGRTAALGGTAAGAGAGAAAYGQHEADTNKPLPTAPGNHGVGTGAGTQNALAGNASTHDGNVIGTGGYGAGKFVVHHDANTKTPLDQKPVGKDIGDHLHGDRNRGVQGASGFPGEPGYGDGTTGRDHGGLLHDHDHGKHSITQGNAPATGHGAGHVDRHAAVPGSTGVAGAGLAEHEHRTPGSNFAANHPRSGLAHGQPGQTGVSRTMDTGRVFPLSDAGQHGHARHDSGYPHDKTSPTYAASYPTASSDLEQEHMPSAGPHPKTSDLSGRNRLHKDPPAGHPAYSGTGAGDALIPASDSERRNLVGVGREELRRDTGAVNASGDGAVGYEVGL</sequence>
<feature type="compositionally biased region" description="Polar residues" evidence="1">
    <location>
        <begin position="343"/>
        <end position="391"/>
    </location>
</feature>
<dbReference type="InParanoid" id="A0A218ZDR4"/>
<gene>
    <name evidence="2" type="ORF">B2J93_4342</name>
</gene>
<feature type="compositionally biased region" description="Basic and acidic residues" evidence="1">
    <location>
        <begin position="1065"/>
        <end position="1075"/>
    </location>
</feature>
<evidence type="ECO:0000313" key="3">
    <source>
        <dbReference type="Proteomes" id="UP000242519"/>
    </source>
</evidence>
<accession>A0A218ZDR4</accession>
<organism evidence="2 3">
    <name type="scientific">Diplocarpon coronariae</name>
    <dbReference type="NCBI Taxonomy" id="2795749"/>
    <lineage>
        <taxon>Eukaryota</taxon>
        <taxon>Fungi</taxon>
        <taxon>Dikarya</taxon>
        <taxon>Ascomycota</taxon>
        <taxon>Pezizomycotina</taxon>
        <taxon>Leotiomycetes</taxon>
        <taxon>Helotiales</taxon>
        <taxon>Drepanopezizaceae</taxon>
        <taxon>Diplocarpon</taxon>
    </lineage>
</organism>
<proteinExistence type="predicted"/>
<feature type="compositionally biased region" description="Polar residues" evidence="1">
    <location>
        <begin position="631"/>
        <end position="655"/>
    </location>
</feature>
<protein>
    <submittedName>
        <fullName evidence="2">Uncharacterized protein</fullName>
    </submittedName>
</protein>
<comment type="caution">
    <text evidence="2">The sequence shown here is derived from an EMBL/GenBank/DDBJ whole genome shotgun (WGS) entry which is preliminary data.</text>
</comment>
<feature type="compositionally biased region" description="Polar residues" evidence="1">
    <location>
        <begin position="458"/>
        <end position="474"/>
    </location>
</feature>
<feature type="compositionally biased region" description="Polar residues" evidence="1">
    <location>
        <begin position="885"/>
        <end position="896"/>
    </location>
</feature>
<feature type="compositionally biased region" description="Low complexity" evidence="1">
    <location>
        <begin position="113"/>
        <end position="136"/>
    </location>
</feature>
<feature type="region of interest" description="Disordered" evidence="1">
    <location>
        <begin position="559"/>
        <end position="586"/>
    </location>
</feature>
<reference evidence="2 3" key="1">
    <citation type="submission" date="2017-04" db="EMBL/GenBank/DDBJ databases">
        <title>Draft genome sequence of Marssonina coronaria NL1: causal agent of apple blotch.</title>
        <authorList>
            <person name="Cheng Q."/>
        </authorList>
    </citation>
    <scope>NUCLEOTIDE SEQUENCE [LARGE SCALE GENOMIC DNA]</scope>
    <source>
        <strain evidence="2 3">NL1</strain>
    </source>
</reference>
<feature type="compositionally biased region" description="Polar residues" evidence="1">
    <location>
        <begin position="233"/>
        <end position="259"/>
    </location>
</feature>
<feature type="compositionally biased region" description="Polar residues" evidence="1">
    <location>
        <begin position="155"/>
        <end position="186"/>
    </location>
</feature>
<feature type="compositionally biased region" description="Polar residues" evidence="1">
    <location>
        <begin position="1038"/>
        <end position="1047"/>
    </location>
</feature>
<feature type="region of interest" description="Disordered" evidence="1">
    <location>
        <begin position="602"/>
        <end position="659"/>
    </location>
</feature>
<dbReference type="AlphaFoldDB" id="A0A218ZDR4"/>
<feature type="region of interest" description="Disordered" evidence="1">
    <location>
        <begin position="760"/>
        <end position="842"/>
    </location>
</feature>
<feature type="region of interest" description="Disordered" evidence="1">
    <location>
        <begin position="935"/>
        <end position="1141"/>
    </location>
</feature>